<accession>A0A3E1YDJ5</accession>
<keyword evidence="16" id="KW-1185">Reference proteome</keyword>
<evidence type="ECO:0000256" key="6">
    <source>
        <dbReference type="ARBA" id="ARBA00022960"/>
    </source>
</evidence>
<feature type="transmembrane region" description="Helical" evidence="12">
    <location>
        <begin position="253"/>
        <end position="272"/>
    </location>
</feature>
<evidence type="ECO:0000256" key="4">
    <source>
        <dbReference type="ARBA" id="ARBA00022679"/>
    </source>
</evidence>
<dbReference type="PANTHER" id="PTHR22926:SF5">
    <property type="entry name" value="PHOSPHO-N-ACETYLMURAMOYL-PENTAPEPTIDE-TRANSFERASE HOMOLOG"/>
    <property type="match status" value="1"/>
</dbReference>
<evidence type="ECO:0000256" key="14">
    <source>
        <dbReference type="PIRSR" id="PIRSR600715-1"/>
    </source>
</evidence>
<comment type="function">
    <text evidence="12">Catalyzes the initial step of the lipid cycle reactions in the biosynthesis of the cell wall peptidoglycan: transfers peptidoglycan precursor phospho-MurNAc-pentapeptide from UDP-MurNAc-pentapeptide onto the lipid carrier undecaprenyl phosphate, yielding undecaprenyl-pyrophosphoryl-MurNAc-pentapeptide, known as lipid I.</text>
</comment>
<dbReference type="InterPro" id="IPR003524">
    <property type="entry name" value="PNAcMuramoyl-5peptid_Trfase"/>
</dbReference>
<dbReference type="PANTHER" id="PTHR22926">
    <property type="entry name" value="PHOSPHO-N-ACETYLMURAMOYL-PENTAPEPTIDE-TRANSFERASE"/>
    <property type="match status" value="1"/>
</dbReference>
<dbReference type="RefSeq" id="WP_116974353.1">
    <property type="nucleotide sequence ID" value="NZ_QPMM01000002.1"/>
</dbReference>
<feature type="transmembrane region" description="Helical" evidence="12">
    <location>
        <begin position="138"/>
        <end position="156"/>
    </location>
</feature>
<keyword evidence="9 12" id="KW-0472">Membrane</keyword>
<comment type="similarity">
    <text evidence="2 12">Belongs to the glycosyltransferase 4 family. MraY subfamily.</text>
</comment>
<dbReference type="Pfam" id="PF00953">
    <property type="entry name" value="Glycos_transf_4"/>
    <property type="match status" value="1"/>
</dbReference>
<dbReference type="AlphaFoldDB" id="A0A3E1YDJ5"/>
<dbReference type="OrthoDB" id="9805475at2"/>
<evidence type="ECO:0000256" key="11">
    <source>
        <dbReference type="ARBA" id="ARBA00023316"/>
    </source>
</evidence>
<dbReference type="GO" id="GO:0008963">
    <property type="term" value="F:phospho-N-acetylmuramoyl-pentapeptide-transferase activity"/>
    <property type="evidence" value="ECO:0007669"/>
    <property type="project" value="UniProtKB-UniRule"/>
</dbReference>
<organism evidence="15 16">
    <name type="scientific">Chitinophaga silvatica</name>
    <dbReference type="NCBI Taxonomy" id="2282649"/>
    <lineage>
        <taxon>Bacteria</taxon>
        <taxon>Pseudomonadati</taxon>
        <taxon>Bacteroidota</taxon>
        <taxon>Chitinophagia</taxon>
        <taxon>Chitinophagales</taxon>
        <taxon>Chitinophagaceae</taxon>
        <taxon>Chitinophaga</taxon>
    </lineage>
</organism>
<proteinExistence type="inferred from homology"/>
<dbReference type="UniPathway" id="UPA00219"/>
<evidence type="ECO:0000256" key="8">
    <source>
        <dbReference type="ARBA" id="ARBA00022989"/>
    </source>
</evidence>
<dbReference type="GO" id="GO:0008360">
    <property type="term" value="P:regulation of cell shape"/>
    <property type="evidence" value="ECO:0007669"/>
    <property type="project" value="UniProtKB-KW"/>
</dbReference>
<evidence type="ECO:0000256" key="9">
    <source>
        <dbReference type="ARBA" id="ARBA00023136"/>
    </source>
</evidence>
<dbReference type="CDD" id="cd06852">
    <property type="entry name" value="GT_MraY"/>
    <property type="match status" value="1"/>
</dbReference>
<dbReference type="EC" id="2.7.8.13" evidence="12 13"/>
<comment type="pathway">
    <text evidence="12">Cell wall biogenesis; peptidoglycan biosynthesis.</text>
</comment>
<dbReference type="HAMAP" id="MF_00038">
    <property type="entry name" value="MraY"/>
    <property type="match status" value="1"/>
</dbReference>
<evidence type="ECO:0000256" key="13">
    <source>
        <dbReference type="NCBIfam" id="TIGR00445"/>
    </source>
</evidence>
<feature type="binding site" evidence="14">
    <location>
        <position position="320"/>
    </location>
    <ligand>
        <name>Mg(2+)</name>
        <dbReference type="ChEBI" id="CHEBI:18420"/>
    </ligand>
</feature>
<evidence type="ECO:0000256" key="7">
    <source>
        <dbReference type="ARBA" id="ARBA00022984"/>
    </source>
</evidence>
<evidence type="ECO:0000256" key="1">
    <source>
        <dbReference type="ARBA" id="ARBA00004141"/>
    </source>
</evidence>
<dbReference type="Proteomes" id="UP000260644">
    <property type="component" value="Unassembled WGS sequence"/>
</dbReference>
<comment type="catalytic activity">
    <reaction evidence="12">
        <text>UDP-N-acetyl-alpha-D-muramoyl-L-alanyl-gamma-D-glutamyl-meso-2,6-diaminopimeloyl-D-alanyl-D-alanine + di-trans,octa-cis-undecaprenyl phosphate = di-trans,octa-cis-undecaprenyl diphospho-N-acetyl-alpha-D-muramoyl-L-alanyl-D-glutamyl-meso-2,6-diaminopimeloyl-D-alanyl-D-alanine + UMP</text>
        <dbReference type="Rhea" id="RHEA:28386"/>
        <dbReference type="ChEBI" id="CHEBI:57865"/>
        <dbReference type="ChEBI" id="CHEBI:60392"/>
        <dbReference type="ChEBI" id="CHEBI:61386"/>
        <dbReference type="ChEBI" id="CHEBI:61387"/>
        <dbReference type="EC" id="2.7.8.13"/>
    </reaction>
</comment>
<evidence type="ECO:0000256" key="2">
    <source>
        <dbReference type="ARBA" id="ARBA00005583"/>
    </source>
</evidence>
<keyword evidence="12 14" id="KW-0460">Magnesium</keyword>
<evidence type="ECO:0000256" key="12">
    <source>
        <dbReference type="HAMAP-Rule" id="MF_00038"/>
    </source>
</evidence>
<evidence type="ECO:0000256" key="10">
    <source>
        <dbReference type="ARBA" id="ARBA00023306"/>
    </source>
</evidence>
<keyword evidence="11 12" id="KW-0961">Cell wall biogenesis/degradation</keyword>
<keyword evidence="12" id="KW-1003">Cell membrane</keyword>
<evidence type="ECO:0000313" key="16">
    <source>
        <dbReference type="Proteomes" id="UP000260644"/>
    </source>
</evidence>
<feature type="binding site" evidence="14">
    <location>
        <position position="245"/>
    </location>
    <ligand>
        <name>Mg(2+)</name>
        <dbReference type="ChEBI" id="CHEBI:18420"/>
    </ligand>
</feature>
<comment type="caution">
    <text evidence="15">The sequence shown here is derived from an EMBL/GenBank/DDBJ whole genome shotgun (WGS) entry which is preliminary data.</text>
</comment>
<comment type="cofactor">
    <cofactor evidence="12 14">
        <name>Mg(2+)</name>
        <dbReference type="ChEBI" id="CHEBI:18420"/>
    </cofactor>
</comment>
<dbReference type="GO" id="GO:0005886">
    <property type="term" value="C:plasma membrane"/>
    <property type="evidence" value="ECO:0007669"/>
    <property type="project" value="UniProtKB-SubCell"/>
</dbReference>
<protein>
    <recommendedName>
        <fullName evidence="12 13">Phospho-N-acetylmuramoyl-pentapeptide-transferase</fullName>
        <ecNumber evidence="12 13">2.7.8.13</ecNumber>
    </recommendedName>
    <alternativeName>
        <fullName evidence="12">UDP-MurNAc-pentapeptide phosphotransferase</fullName>
    </alternativeName>
</protein>
<dbReference type="NCBIfam" id="TIGR00445">
    <property type="entry name" value="mraY"/>
    <property type="match status" value="1"/>
</dbReference>
<dbReference type="InterPro" id="IPR018480">
    <property type="entry name" value="PNAcMuramoyl-5peptid_Trfase_CS"/>
</dbReference>
<gene>
    <name evidence="12" type="primary">mraY</name>
    <name evidence="15" type="ORF">DVR12_04885</name>
</gene>
<dbReference type="GO" id="GO:0046872">
    <property type="term" value="F:metal ion binding"/>
    <property type="evidence" value="ECO:0007669"/>
    <property type="project" value="UniProtKB-KW"/>
</dbReference>
<dbReference type="Pfam" id="PF10555">
    <property type="entry name" value="MraY_sig1"/>
    <property type="match status" value="1"/>
</dbReference>
<feature type="transmembrane region" description="Helical" evidence="12">
    <location>
        <begin position="292"/>
        <end position="309"/>
    </location>
</feature>
<keyword evidence="8 12" id="KW-1133">Transmembrane helix</keyword>
<dbReference type="PROSITE" id="PS01348">
    <property type="entry name" value="MRAY_2"/>
    <property type="match status" value="1"/>
</dbReference>
<keyword evidence="10 12" id="KW-0131">Cell cycle</keyword>
<keyword evidence="5 12" id="KW-0812">Transmembrane</keyword>
<comment type="subcellular location">
    <subcellularLocation>
        <location evidence="12">Cell membrane</location>
        <topology evidence="12">Multi-pass membrane protein</topology>
    </subcellularLocation>
    <subcellularLocation>
        <location evidence="1">Membrane</location>
        <topology evidence="1">Multi-pass membrane protein</topology>
    </subcellularLocation>
</comment>
<keyword evidence="12 14" id="KW-0479">Metal-binding</keyword>
<dbReference type="EMBL" id="QPMM01000002">
    <property type="protein sequence ID" value="RFS24544.1"/>
    <property type="molecule type" value="Genomic_DNA"/>
</dbReference>
<feature type="transmembrane region" description="Helical" evidence="12">
    <location>
        <begin position="397"/>
        <end position="416"/>
    </location>
</feature>
<keyword evidence="6 12" id="KW-0133">Cell shape</keyword>
<dbReference type="GO" id="GO:0009252">
    <property type="term" value="P:peptidoglycan biosynthetic process"/>
    <property type="evidence" value="ECO:0007669"/>
    <property type="project" value="UniProtKB-UniRule"/>
</dbReference>
<feature type="transmembrane region" description="Helical" evidence="12">
    <location>
        <begin position="20"/>
        <end position="45"/>
    </location>
</feature>
<evidence type="ECO:0000256" key="3">
    <source>
        <dbReference type="ARBA" id="ARBA00022618"/>
    </source>
</evidence>
<reference evidence="15 16" key="1">
    <citation type="submission" date="2018-07" db="EMBL/GenBank/DDBJ databases">
        <title>Chitinophaga K2CV101002-2 sp. nov., isolated from a monsoon evergreen broad-leaved forest soil.</title>
        <authorList>
            <person name="Lv Y."/>
        </authorList>
    </citation>
    <scope>NUCLEOTIDE SEQUENCE [LARGE SCALE GENOMIC DNA]</scope>
    <source>
        <strain evidence="15 16">GDMCC 1.1288</strain>
    </source>
</reference>
<dbReference type="GO" id="GO:0051301">
    <property type="term" value="P:cell division"/>
    <property type="evidence" value="ECO:0007669"/>
    <property type="project" value="UniProtKB-KW"/>
</dbReference>
<evidence type="ECO:0000313" key="15">
    <source>
        <dbReference type="EMBL" id="RFS24544.1"/>
    </source>
</evidence>
<feature type="transmembrane region" description="Helical" evidence="12">
    <location>
        <begin position="226"/>
        <end position="246"/>
    </location>
</feature>
<keyword evidence="4 12" id="KW-0808">Transferase</keyword>
<name>A0A3E1YDJ5_9BACT</name>
<feature type="transmembrane region" description="Helical" evidence="12">
    <location>
        <begin position="100"/>
        <end position="118"/>
    </location>
</feature>
<feature type="transmembrane region" description="Helical" evidence="12">
    <location>
        <begin position="343"/>
        <end position="366"/>
    </location>
</feature>
<dbReference type="GO" id="GO:0071555">
    <property type="term" value="P:cell wall organization"/>
    <property type="evidence" value="ECO:0007669"/>
    <property type="project" value="UniProtKB-KW"/>
</dbReference>
<dbReference type="GO" id="GO:0051992">
    <property type="term" value="F:UDP-N-acetylmuramoyl-L-alanyl-D-glutamyl-meso-2,6-diaminopimelyl-D-alanyl-D-alanine:undecaprenyl-phosphate transferase activity"/>
    <property type="evidence" value="ECO:0007669"/>
    <property type="project" value="RHEA"/>
</dbReference>
<sequence>MLYYFLNYLKTEFKINIIGGGMFQFITFRVTMALLLSLVISLLFGKWIIRFLQRKQIGETIRDLGLHGENTKKGTPTMGGLIILSAIVIPTLLFAQLANVYIWLILFSTVWLGLIGFLDDYIKVFKKNKEGLAGRFKIMGQVGLGLIVGSTLYFNTDVVVSREVMGAKKLAPYERQIVTHPERVTRDGHRFVDVKTPITTIPFVKNHEFNYSKLISWIPGAEKYTWILYILIVIFIITAVSNGANLTDGLDGLATGVSGIIGIGLGIFAYVSGNIQFAEYLNIMYIPNLGELSIFIAAFVGACVGFLWYNAYPAQVFMGDTGSLALGGIIAALSIIVRKELLIPIFCGVFLIESLSVMLQVSYFKYTKKKYGEGRRLLKMSPLHHHYQKLGYHESKISVRFWIVTIMCVVVAIATLKMR</sequence>
<feature type="transmembrane region" description="Helical" evidence="12">
    <location>
        <begin position="316"/>
        <end position="337"/>
    </location>
</feature>
<feature type="transmembrane region" description="Helical" evidence="12">
    <location>
        <begin position="77"/>
        <end position="94"/>
    </location>
</feature>
<dbReference type="InterPro" id="IPR000715">
    <property type="entry name" value="Glycosyl_transferase_4"/>
</dbReference>
<keyword evidence="7 12" id="KW-0573">Peptidoglycan synthesis</keyword>
<dbReference type="PROSITE" id="PS01347">
    <property type="entry name" value="MRAY_1"/>
    <property type="match status" value="1"/>
</dbReference>
<keyword evidence="3 12" id="KW-0132">Cell division</keyword>
<evidence type="ECO:0000256" key="5">
    <source>
        <dbReference type="ARBA" id="ARBA00022692"/>
    </source>
</evidence>